<evidence type="ECO:0000313" key="11">
    <source>
        <dbReference type="Proteomes" id="UP001596215"/>
    </source>
</evidence>
<dbReference type="EMBL" id="JBHSUC010000012">
    <property type="protein sequence ID" value="MFC6362574.1"/>
    <property type="molecule type" value="Genomic_DNA"/>
</dbReference>
<evidence type="ECO:0000256" key="8">
    <source>
        <dbReference type="SAM" id="Phobius"/>
    </source>
</evidence>
<dbReference type="CDD" id="cd17503">
    <property type="entry name" value="MFS_LmrB_MDR_like"/>
    <property type="match status" value="1"/>
</dbReference>
<reference evidence="11" key="1">
    <citation type="journal article" date="2019" name="Int. J. Syst. Evol. Microbiol.">
        <title>The Global Catalogue of Microorganisms (GCM) 10K type strain sequencing project: providing services to taxonomists for standard genome sequencing and annotation.</title>
        <authorList>
            <consortium name="The Broad Institute Genomics Platform"/>
            <consortium name="The Broad Institute Genome Sequencing Center for Infectious Disease"/>
            <person name="Wu L."/>
            <person name="Ma J."/>
        </authorList>
    </citation>
    <scope>NUCLEOTIDE SEQUENCE [LARGE SCALE GENOMIC DNA]</scope>
    <source>
        <strain evidence="11">CGMCC 4.1530</strain>
    </source>
</reference>
<dbReference type="InterPro" id="IPR036259">
    <property type="entry name" value="MFS_trans_sf"/>
</dbReference>
<proteinExistence type="inferred from homology"/>
<dbReference type="InterPro" id="IPR020846">
    <property type="entry name" value="MFS_dom"/>
</dbReference>
<evidence type="ECO:0000256" key="6">
    <source>
        <dbReference type="ARBA" id="ARBA00022989"/>
    </source>
</evidence>
<keyword evidence="3" id="KW-0813">Transport</keyword>
<feature type="transmembrane region" description="Helical" evidence="8">
    <location>
        <begin position="279"/>
        <end position="300"/>
    </location>
</feature>
<keyword evidence="6 8" id="KW-1133">Transmembrane helix</keyword>
<dbReference type="PANTHER" id="PTHR42718">
    <property type="entry name" value="MAJOR FACILITATOR SUPERFAMILY MULTIDRUG TRANSPORTER MFSC"/>
    <property type="match status" value="1"/>
</dbReference>
<gene>
    <name evidence="10" type="ORF">ACFP73_10805</name>
</gene>
<feature type="transmembrane region" description="Helical" evidence="8">
    <location>
        <begin position="141"/>
        <end position="162"/>
    </location>
</feature>
<dbReference type="InterPro" id="IPR011701">
    <property type="entry name" value="MFS"/>
</dbReference>
<feature type="transmembrane region" description="Helical" evidence="8">
    <location>
        <begin position="237"/>
        <end position="258"/>
    </location>
</feature>
<dbReference type="Proteomes" id="UP001596215">
    <property type="component" value="Unassembled WGS sequence"/>
</dbReference>
<organism evidence="10 11">
    <name type="scientific">Tatumella punctata</name>
    <dbReference type="NCBI Taxonomy" id="399969"/>
    <lineage>
        <taxon>Bacteria</taxon>
        <taxon>Pseudomonadati</taxon>
        <taxon>Pseudomonadota</taxon>
        <taxon>Gammaproteobacteria</taxon>
        <taxon>Enterobacterales</taxon>
        <taxon>Erwiniaceae</taxon>
        <taxon>Tatumella</taxon>
    </lineage>
</organism>
<dbReference type="RefSeq" id="WP_212708514.1">
    <property type="nucleotide sequence ID" value="NZ_BAAAFW010000093.1"/>
</dbReference>
<keyword evidence="5 8" id="KW-0812">Transmembrane</keyword>
<keyword evidence="11" id="KW-1185">Reference proteome</keyword>
<feature type="transmembrane region" description="Helical" evidence="8">
    <location>
        <begin position="82"/>
        <end position="101"/>
    </location>
</feature>
<evidence type="ECO:0000256" key="1">
    <source>
        <dbReference type="ARBA" id="ARBA00004651"/>
    </source>
</evidence>
<evidence type="ECO:0000313" key="10">
    <source>
        <dbReference type="EMBL" id="MFC6362574.1"/>
    </source>
</evidence>
<dbReference type="NCBIfam" id="TIGR00711">
    <property type="entry name" value="efflux_EmrB"/>
    <property type="match status" value="1"/>
</dbReference>
<evidence type="ECO:0000256" key="4">
    <source>
        <dbReference type="ARBA" id="ARBA00022475"/>
    </source>
</evidence>
<dbReference type="InterPro" id="IPR004638">
    <property type="entry name" value="EmrB-like"/>
</dbReference>
<keyword evidence="7 8" id="KW-0472">Membrane</keyword>
<dbReference type="Pfam" id="PF07690">
    <property type="entry name" value="MFS_1"/>
    <property type="match status" value="1"/>
</dbReference>
<dbReference type="SUPFAM" id="SSF103473">
    <property type="entry name" value="MFS general substrate transporter"/>
    <property type="match status" value="1"/>
</dbReference>
<name>A0ABW1VR48_9GAMM</name>
<feature type="transmembrane region" description="Helical" evidence="8">
    <location>
        <begin position="202"/>
        <end position="225"/>
    </location>
</feature>
<feature type="transmembrane region" description="Helical" evidence="8">
    <location>
        <begin position="340"/>
        <end position="357"/>
    </location>
</feature>
<sequence>MSAPASWRPSANPWMVALTVTLAVFMEVLDTTIVNVALPHVAGSLSSSYDESTWVLTSYLVANGIVLPISAFLSRYFGRKNYFLLCIVMFTLCSFLCGIATELWQLILFRILQGFFGGGLQPVQQSVLLDYFSKKDRGKAFGLSSIAIIVAPVIGPTLGGWITDNYSWRWIFFINIPIGIIATLAIYQLLEDPPWERKAAKGTLSIDYIGISLITLGLGCLQVFLDRGEDADWFSSPFIIVFAVLAATGIIGAIYWLIYARKPVVDILVMRDRNFRVAGLLMAVMAFILYGSSVVIPQLAQQDLGYTATLAGLVLTPGAICIILTIPVVLRLMPVVQTRYIIIAGFICLAASFYYSALTLTPGLDFTSLVIMRSIQSVGLGFLFVPLTTIAFISLPQRLNGDASALFTMFRNVAGSIGISVSTAAITERQQVHSAYLSGHMSLLDQPFNQAVTRMAFAIKNFTSIAGDSSLLAAGQLYQQMISQARFLAYVDVFSGFCLAGLVMIPFCLLLAPVKSEGSAEGHS</sequence>
<evidence type="ECO:0000256" key="5">
    <source>
        <dbReference type="ARBA" id="ARBA00022692"/>
    </source>
</evidence>
<comment type="similarity">
    <text evidence="2">Belongs to the major facilitator superfamily. EmrB family.</text>
</comment>
<feature type="transmembrane region" description="Helical" evidence="8">
    <location>
        <begin position="487"/>
        <end position="512"/>
    </location>
</feature>
<dbReference type="Gene3D" id="1.20.1720.10">
    <property type="entry name" value="Multidrug resistance protein D"/>
    <property type="match status" value="1"/>
</dbReference>
<evidence type="ECO:0000259" key="9">
    <source>
        <dbReference type="PROSITE" id="PS50850"/>
    </source>
</evidence>
<feature type="transmembrane region" description="Helical" evidence="8">
    <location>
        <begin position="306"/>
        <end position="328"/>
    </location>
</feature>
<feature type="domain" description="Major facilitator superfamily (MFS) profile" evidence="9">
    <location>
        <begin position="16"/>
        <end position="516"/>
    </location>
</feature>
<protein>
    <submittedName>
        <fullName evidence="10">DHA2 family efflux MFS transporter permease subunit</fullName>
    </submittedName>
</protein>
<accession>A0ABW1VR48</accession>
<feature type="transmembrane region" description="Helical" evidence="8">
    <location>
        <begin position="54"/>
        <end position="73"/>
    </location>
</feature>
<feature type="transmembrane region" description="Helical" evidence="8">
    <location>
        <begin position="168"/>
        <end position="190"/>
    </location>
</feature>
<dbReference type="PROSITE" id="PS50850">
    <property type="entry name" value="MFS"/>
    <property type="match status" value="1"/>
</dbReference>
<evidence type="ECO:0000256" key="3">
    <source>
        <dbReference type="ARBA" id="ARBA00022448"/>
    </source>
</evidence>
<evidence type="ECO:0000256" key="7">
    <source>
        <dbReference type="ARBA" id="ARBA00023136"/>
    </source>
</evidence>
<feature type="transmembrane region" description="Helical" evidence="8">
    <location>
        <begin position="377"/>
        <end position="395"/>
    </location>
</feature>
<dbReference type="Gene3D" id="1.20.1250.20">
    <property type="entry name" value="MFS general substrate transporter like domains"/>
    <property type="match status" value="1"/>
</dbReference>
<comment type="caution">
    <text evidence="10">The sequence shown here is derived from an EMBL/GenBank/DDBJ whole genome shotgun (WGS) entry which is preliminary data.</text>
</comment>
<keyword evidence="4" id="KW-1003">Cell membrane</keyword>
<comment type="subcellular location">
    <subcellularLocation>
        <location evidence="1">Cell membrane</location>
        <topology evidence="1">Multi-pass membrane protein</topology>
    </subcellularLocation>
</comment>
<dbReference type="PANTHER" id="PTHR42718:SF9">
    <property type="entry name" value="MAJOR FACILITATOR SUPERFAMILY MULTIDRUG TRANSPORTER MFSC"/>
    <property type="match status" value="1"/>
</dbReference>
<feature type="transmembrane region" description="Helical" evidence="8">
    <location>
        <begin position="107"/>
        <end position="129"/>
    </location>
</feature>
<evidence type="ECO:0000256" key="2">
    <source>
        <dbReference type="ARBA" id="ARBA00008537"/>
    </source>
</evidence>